<dbReference type="AlphaFoldDB" id="A0A1S8A858"/>
<evidence type="ECO:0000313" key="2">
    <source>
        <dbReference type="Proteomes" id="UP000054516"/>
    </source>
</evidence>
<proteinExistence type="predicted"/>
<sequence length="92" mass="10485">MTLALQIQAQRQQTTGKVINAQSTLRIDLETMHVIVQLQVLRPPQTKGGDAREGYVVYHKSFEHDSCDVLDNMNNMNNMTLSNAANRDRDRE</sequence>
<gene>
    <name evidence="1" type="ORF">SAMD00023353_2500360</name>
</gene>
<dbReference type="EMBL" id="DF977470">
    <property type="protein sequence ID" value="GAW26231.1"/>
    <property type="molecule type" value="Genomic_DNA"/>
</dbReference>
<name>A0A1S8A858_ROSNE</name>
<reference evidence="1" key="1">
    <citation type="submission" date="2016-03" db="EMBL/GenBank/DDBJ databases">
        <title>Draft genome sequence of Rosellinia necatrix.</title>
        <authorList>
            <person name="Kanematsu S."/>
        </authorList>
    </citation>
    <scope>NUCLEOTIDE SEQUENCE [LARGE SCALE GENOMIC DNA]</scope>
    <source>
        <strain evidence="1">W97</strain>
    </source>
</reference>
<dbReference type="Proteomes" id="UP000054516">
    <property type="component" value="Unassembled WGS sequence"/>
</dbReference>
<protein>
    <submittedName>
        <fullName evidence="1">Uncharacterized protein</fullName>
    </submittedName>
</protein>
<keyword evidence="2" id="KW-1185">Reference proteome</keyword>
<organism evidence="1">
    <name type="scientific">Rosellinia necatrix</name>
    <name type="common">White root-rot fungus</name>
    <dbReference type="NCBI Taxonomy" id="77044"/>
    <lineage>
        <taxon>Eukaryota</taxon>
        <taxon>Fungi</taxon>
        <taxon>Dikarya</taxon>
        <taxon>Ascomycota</taxon>
        <taxon>Pezizomycotina</taxon>
        <taxon>Sordariomycetes</taxon>
        <taxon>Xylariomycetidae</taxon>
        <taxon>Xylariales</taxon>
        <taxon>Xylariaceae</taxon>
        <taxon>Rosellinia</taxon>
    </lineage>
</organism>
<accession>A0A1S8A858</accession>
<evidence type="ECO:0000313" key="1">
    <source>
        <dbReference type="EMBL" id="GAW26231.1"/>
    </source>
</evidence>